<proteinExistence type="predicted"/>
<reference evidence="1" key="1">
    <citation type="submission" date="2018-02" db="EMBL/GenBank/DDBJ databases">
        <title>Rhizophora mucronata_Transcriptome.</title>
        <authorList>
            <person name="Meera S.P."/>
            <person name="Sreeshan A."/>
            <person name="Augustine A."/>
        </authorList>
    </citation>
    <scope>NUCLEOTIDE SEQUENCE</scope>
    <source>
        <tissue evidence="1">Leaf</tissue>
    </source>
</reference>
<protein>
    <submittedName>
        <fullName evidence="1">Uncharacterized protein</fullName>
    </submittedName>
</protein>
<dbReference type="AlphaFoldDB" id="A0A2P2NMV4"/>
<organism evidence="1">
    <name type="scientific">Rhizophora mucronata</name>
    <name type="common">Asiatic mangrove</name>
    <dbReference type="NCBI Taxonomy" id="61149"/>
    <lineage>
        <taxon>Eukaryota</taxon>
        <taxon>Viridiplantae</taxon>
        <taxon>Streptophyta</taxon>
        <taxon>Embryophyta</taxon>
        <taxon>Tracheophyta</taxon>
        <taxon>Spermatophyta</taxon>
        <taxon>Magnoliopsida</taxon>
        <taxon>eudicotyledons</taxon>
        <taxon>Gunneridae</taxon>
        <taxon>Pentapetalae</taxon>
        <taxon>rosids</taxon>
        <taxon>fabids</taxon>
        <taxon>Malpighiales</taxon>
        <taxon>Rhizophoraceae</taxon>
        <taxon>Rhizophora</taxon>
    </lineage>
</organism>
<accession>A0A2P2NMV4</accession>
<evidence type="ECO:0000313" key="1">
    <source>
        <dbReference type="EMBL" id="MBX43785.1"/>
    </source>
</evidence>
<sequence length="40" mass="4648">MASQCRRLSHYKVWGTQPYPCFHKDVASVTQPNDLQITIK</sequence>
<dbReference type="EMBL" id="GGEC01063301">
    <property type="protein sequence ID" value="MBX43785.1"/>
    <property type="molecule type" value="Transcribed_RNA"/>
</dbReference>
<name>A0A2P2NMV4_RHIMU</name>